<gene>
    <name evidence="4" type="ORF">FC49_GL000752</name>
</gene>
<dbReference type="PANTHER" id="PTHR43976">
    <property type="entry name" value="SHORT CHAIN DEHYDROGENASE"/>
    <property type="match status" value="1"/>
</dbReference>
<dbReference type="Pfam" id="PF00106">
    <property type="entry name" value="adh_short"/>
    <property type="match status" value="1"/>
</dbReference>
<dbReference type="InterPro" id="IPR051911">
    <property type="entry name" value="SDR_oxidoreductase"/>
</dbReference>
<dbReference type="Proteomes" id="UP000050973">
    <property type="component" value="Unassembled WGS sequence"/>
</dbReference>
<sequence length="290" mass="32174">MMKKTWLVTGTHTGFGKELATQLAQRDDVNLVATSRKFGQLDYLDQYNHGQIAKVILDVTNHEQVVNAAKDAVTAFGTVDVLVNNAGLGYFGTFEESNLADVKYMFDVNVWGLVDITREILPIMRKQKSGVIVNFSSIGGLYSFPTLAFYHGTKYAVEGITESIAKEVKDLGIKTMLVEPSGFRTDWAGRSSNKTMPTHEDYNQFGDFIKQMADGAHHEPGDPVKAAAIIINQVQNHLDNLPARLPLGKVSSDLAIEKYTETLQNFKDLRNLSLSADFPEEKQLISKEQA</sequence>
<evidence type="ECO:0000256" key="1">
    <source>
        <dbReference type="ARBA" id="ARBA00006484"/>
    </source>
</evidence>
<dbReference type="AlphaFoldDB" id="A0A0R1WLP9"/>
<evidence type="ECO:0000313" key="5">
    <source>
        <dbReference type="Proteomes" id="UP000050973"/>
    </source>
</evidence>
<dbReference type="CDD" id="cd05374">
    <property type="entry name" value="17beta-HSD-like_SDR_c"/>
    <property type="match status" value="1"/>
</dbReference>
<comment type="similarity">
    <text evidence="1 3">Belongs to the short-chain dehydrogenases/reductases (SDR) family.</text>
</comment>
<accession>A0A0R1WLP9</accession>
<evidence type="ECO:0000256" key="3">
    <source>
        <dbReference type="RuleBase" id="RU000363"/>
    </source>
</evidence>
<dbReference type="GO" id="GO:0016491">
    <property type="term" value="F:oxidoreductase activity"/>
    <property type="evidence" value="ECO:0007669"/>
    <property type="project" value="UniProtKB-KW"/>
</dbReference>
<evidence type="ECO:0000313" key="4">
    <source>
        <dbReference type="EMBL" id="KRM16649.1"/>
    </source>
</evidence>
<dbReference type="PRINTS" id="PR00081">
    <property type="entry name" value="GDHRDH"/>
</dbReference>
<name>A0A0R1WLP9_9LACO</name>
<dbReference type="EMBL" id="AZGE01000002">
    <property type="protein sequence ID" value="KRM16649.1"/>
    <property type="molecule type" value="Genomic_DNA"/>
</dbReference>
<keyword evidence="2" id="KW-0560">Oxidoreductase</keyword>
<dbReference type="InterPro" id="IPR036291">
    <property type="entry name" value="NAD(P)-bd_dom_sf"/>
</dbReference>
<dbReference type="RefSeq" id="WP_056983926.1">
    <property type="nucleotide sequence ID" value="NZ_AZGE01000002.1"/>
</dbReference>
<dbReference type="SUPFAM" id="SSF51735">
    <property type="entry name" value="NAD(P)-binding Rossmann-fold domains"/>
    <property type="match status" value="1"/>
</dbReference>
<protein>
    <submittedName>
        <fullName evidence="4">Oxidoreductase, short chain dehydrogenase reductase family protein</fullName>
    </submittedName>
</protein>
<proteinExistence type="inferred from homology"/>
<dbReference type="PRINTS" id="PR00080">
    <property type="entry name" value="SDRFAMILY"/>
</dbReference>
<dbReference type="InterPro" id="IPR002347">
    <property type="entry name" value="SDR_fam"/>
</dbReference>
<dbReference type="Gene3D" id="3.40.50.720">
    <property type="entry name" value="NAD(P)-binding Rossmann-like Domain"/>
    <property type="match status" value="1"/>
</dbReference>
<evidence type="ECO:0000256" key="2">
    <source>
        <dbReference type="ARBA" id="ARBA00023002"/>
    </source>
</evidence>
<reference evidence="4 5" key="1">
    <citation type="journal article" date="2015" name="Genome Announc.">
        <title>Expanding the biotechnology potential of lactobacilli through comparative genomics of 213 strains and associated genera.</title>
        <authorList>
            <person name="Sun Z."/>
            <person name="Harris H.M."/>
            <person name="McCann A."/>
            <person name="Guo C."/>
            <person name="Argimon S."/>
            <person name="Zhang W."/>
            <person name="Yang X."/>
            <person name="Jeffery I.B."/>
            <person name="Cooney J.C."/>
            <person name="Kagawa T.F."/>
            <person name="Liu W."/>
            <person name="Song Y."/>
            <person name="Salvetti E."/>
            <person name="Wrobel A."/>
            <person name="Rasinkangas P."/>
            <person name="Parkhill J."/>
            <person name="Rea M.C."/>
            <person name="O'Sullivan O."/>
            <person name="Ritari J."/>
            <person name="Douillard F.P."/>
            <person name="Paul Ross R."/>
            <person name="Yang R."/>
            <person name="Briner A.E."/>
            <person name="Felis G.E."/>
            <person name="de Vos W.M."/>
            <person name="Barrangou R."/>
            <person name="Klaenhammer T.R."/>
            <person name="Caufield P.W."/>
            <person name="Cui Y."/>
            <person name="Zhang H."/>
            <person name="O'Toole P.W."/>
        </authorList>
    </citation>
    <scope>NUCLEOTIDE SEQUENCE [LARGE SCALE GENOMIC DNA]</scope>
    <source>
        <strain evidence="4 5">DSM 4864</strain>
    </source>
</reference>
<comment type="caution">
    <text evidence="4">The sequence shown here is derived from an EMBL/GenBank/DDBJ whole genome shotgun (WGS) entry which is preliminary data.</text>
</comment>
<dbReference type="PANTHER" id="PTHR43976:SF16">
    <property type="entry name" value="SHORT-CHAIN DEHYDROGENASE_REDUCTASE FAMILY PROTEIN"/>
    <property type="match status" value="1"/>
</dbReference>
<organism evidence="4 5">
    <name type="scientific">Limosilactobacillus oris DSM 4864</name>
    <dbReference type="NCBI Taxonomy" id="1423779"/>
    <lineage>
        <taxon>Bacteria</taxon>
        <taxon>Bacillati</taxon>
        <taxon>Bacillota</taxon>
        <taxon>Bacilli</taxon>
        <taxon>Lactobacillales</taxon>
        <taxon>Lactobacillaceae</taxon>
        <taxon>Limosilactobacillus</taxon>
    </lineage>
</organism>
<dbReference type="PATRIC" id="fig|1423779.3.peg.767"/>